<accession>A0ABV0MS18</accession>
<keyword evidence="10" id="KW-1185">Reference proteome</keyword>
<dbReference type="Proteomes" id="UP001476798">
    <property type="component" value="Unassembled WGS sequence"/>
</dbReference>
<dbReference type="InterPro" id="IPR014782">
    <property type="entry name" value="Peptidase_M1_dom"/>
</dbReference>
<sequence length="121" mass="14019">MENWGLITFRETTLLLDSNSSHLEKQVVASVIAHELAHQWFGNLVTMSWWNDLWLNEGFATYMEYMSLQEILPNLDTGNLFLSVRFRAMDKDALNSSHPVSTEVNTPEQVEEMFDSVSYEK</sequence>
<evidence type="ECO:0000256" key="5">
    <source>
        <dbReference type="ARBA" id="ARBA00022801"/>
    </source>
</evidence>
<name>A0ABV0MS18_9TELE</name>
<keyword evidence="4" id="KW-0479">Metal-binding</keyword>
<protein>
    <recommendedName>
        <fullName evidence="8">Peptidase M1 membrane alanine aminopeptidase domain-containing protein</fullName>
    </recommendedName>
</protein>
<feature type="domain" description="Peptidase M1 membrane alanine aminopeptidase" evidence="8">
    <location>
        <begin position="1"/>
        <end position="121"/>
    </location>
</feature>
<dbReference type="EMBL" id="JAHRIO010010543">
    <property type="protein sequence ID" value="MEQ2161444.1"/>
    <property type="molecule type" value="Genomic_DNA"/>
</dbReference>
<gene>
    <name evidence="9" type="ORF">GOODEAATRI_009656</name>
</gene>
<evidence type="ECO:0000259" key="8">
    <source>
        <dbReference type="Pfam" id="PF01433"/>
    </source>
</evidence>
<evidence type="ECO:0000256" key="4">
    <source>
        <dbReference type="ARBA" id="ARBA00022723"/>
    </source>
</evidence>
<dbReference type="Pfam" id="PF01433">
    <property type="entry name" value="Peptidase_M1"/>
    <property type="match status" value="1"/>
</dbReference>
<keyword evidence="3" id="KW-0645">Protease</keyword>
<proteinExistence type="inferred from homology"/>
<dbReference type="PRINTS" id="PR00756">
    <property type="entry name" value="ALADIPTASE"/>
</dbReference>
<dbReference type="PANTHER" id="PTHR11533:SF42">
    <property type="entry name" value="LEUCYL-CYSTINYL AMINOPEPTIDASE"/>
    <property type="match status" value="1"/>
</dbReference>
<dbReference type="Gene3D" id="1.10.390.10">
    <property type="entry name" value="Neutral Protease Domain 2"/>
    <property type="match status" value="1"/>
</dbReference>
<evidence type="ECO:0000313" key="10">
    <source>
        <dbReference type="Proteomes" id="UP001476798"/>
    </source>
</evidence>
<comment type="caution">
    <text evidence="9">The sequence shown here is derived from an EMBL/GenBank/DDBJ whole genome shotgun (WGS) entry which is preliminary data.</text>
</comment>
<evidence type="ECO:0000256" key="7">
    <source>
        <dbReference type="ARBA" id="ARBA00023049"/>
    </source>
</evidence>
<keyword evidence="5" id="KW-0378">Hydrolase</keyword>
<evidence type="ECO:0000256" key="1">
    <source>
        <dbReference type="ARBA" id="ARBA00001947"/>
    </source>
</evidence>
<feature type="non-terminal residue" evidence="9">
    <location>
        <position position="121"/>
    </location>
</feature>
<keyword evidence="7" id="KW-0482">Metalloprotease</keyword>
<dbReference type="InterPro" id="IPR050344">
    <property type="entry name" value="Peptidase_M1_aminopeptidases"/>
</dbReference>
<evidence type="ECO:0000256" key="2">
    <source>
        <dbReference type="ARBA" id="ARBA00010136"/>
    </source>
</evidence>
<dbReference type="SUPFAM" id="SSF55486">
    <property type="entry name" value="Metalloproteases ('zincins'), catalytic domain"/>
    <property type="match status" value="1"/>
</dbReference>
<reference evidence="9 10" key="1">
    <citation type="submission" date="2021-06" db="EMBL/GenBank/DDBJ databases">
        <authorList>
            <person name="Palmer J.M."/>
        </authorList>
    </citation>
    <scope>NUCLEOTIDE SEQUENCE [LARGE SCALE GENOMIC DNA]</scope>
    <source>
        <strain evidence="9 10">GA_2019</strain>
        <tissue evidence="9">Muscle</tissue>
    </source>
</reference>
<dbReference type="PANTHER" id="PTHR11533">
    <property type="entry name" value="PROTEASE M1 ZINC METALLOPROTEASE"/>
    <property type="match status" value="1"/>
</dbReference>
<evidence type="ECO:0000313" key="9">
    <source>
        <dbReference type="EMBL" id="MEQ2161444.1"/>
    </source>
</evidence>
<organism evidence="9 10">
    <name type="scientific">Goodea atripinnis</name>
    <dbReference type="NCBI Taxonomy" id="208336"/>
    <lineage>
        <taxon>Eukaryota</taxon>
        <taxon>Metazoa</taxon>
        <taxon>Chordata</taxon>
        <taxon>Craniata</taxon>
        <taxon>Vertebrata</taxon>
        <taxon>Euteleostomi</taxon>
        <taxon>Actinopterygii</taxon>
        <taxon>Neopterygii</taxon>
        <taxon>Teleostei</taxon>
        <taxon>Neoteleostei</taxon>
        <taxon>Acanthomorphata</taxon>
        <taxon>Ovalentaria</taxon>
        <taxon>Atherinomorphae</taxon>
        <taxon>Cyprinodontiformes</taxon>
        <taxon>Goodeidae</taxon>
        <taxon>Goodea</taxon>
    </lineage>
</organism>
<dbReference type="InterPro" id="IPR001930">
    <property type="entry name" value="Peptidase_M1"/>
</dbReference>
<keyword evidence="6" id="KW-0862">Zinc</keyword>
<comment type="cofactor">
    <cofactor evidence="1">
        <name>Zn(2+)</name>
        <dbReference type="ChEBI" id="CHEBI:29105"/>
    </cofactor>
</comment>
<comment type="similarity">
    <text evidence="2">Belongs to the peptidase M1 family.</text>
</comment>
<evidence type="ECO:0000256" key="3">
    <source>
        <dbReference type="ARBA" id="ARBA00022670"/>
    </source>
</evidence>
<evidence type="ECO:0000256" key="6">
    <source>
        <dbReference type="ARBA" id="ARBA00022833"/>
    </source>
</evidence>
<dbReference type="InterPro" id="IPR027268">
    <property type="entry name" value="Peptidase_M4/M1_CTD_sf"/>
</dbReference>